<dbReference type="PRINTS" id="PR00367">
    <property type="entry name" value="ETHRSPELEMNT"/>
</dbReference>
<evidence type="ECO:0000256" key="8">
    <source>
        <dbReference type="ARBA" id="ARBA00024343"/>
    </source>
</evidence>
<evidence type="ECO:0000256" key="3">
    <source>
        <dbReference type="ARBA" id="ARBA00023015"/>
    </source>
</evidence>
<dbReference type="PROSITE" id="PS51032">
    <property type="entry name" value="AP2_ERF"/>
    <property type="match status" value="1"/>
</dbReference>
<reference evidence="11 12" key="1">
    <citation type="submission" date="2021-02" db="EMBL/GenBank/DDBJ databases">
        <title>Plant Genome Project.</title>
        <authorList>
            <person name="Zhang R.-G."/>
        </authorList>
    </citation>
    <scope>NUCLEOTIDE SEQUENCE [LARGE SCALE GENOMIC DNA]</scope>
    <source>
        <tissue evidence="11">Leaves</tissue>
    </source>
</reference>
<evidence type="ECO:0000256" key="9">
    <source>
        <dbReference type="SAM" id="MobiDB-lite"/>
    </source>
</evidence>
<proteinExistence type="inferred from homology"/>
<dbReference type="Gene3D" id="3.30.730.10">
    <property type="entry name" value="AP2/ERF domain"/>
    <property type="match status" value="1"/>
</dbReference>
<evidence type="ECO:0000313" key="12">
    <source>
        <dbReference type="Proteomes" id="UP000827721"/>
    </source>
</evidence>
<gene>
    <name evidence="11" type="ORF">JRO89_XS05G0006600</name>
</gene>
<dbReference type="SUPFAM" id="SSF54171">
    <property type="entry name" value="DNA-binding domain"/>
    <property type="match status" value="1"/>
</dbReference>
<evidence type="ECO:0000256" key="2">
    <source>
        <dbReference type="ARBA" id="ARBA00022745"/>
    </source>
</evidence>
<keyword evidence="7" id="KW-0539">Nucleus</keyword>
<dbReference type="PANTHER" id="PTHR31194">
    <property type="entry name" value="SHN SHINE , DNA BINDING / TRANSCRIPTION FACTOR"/>
    <property type="match status" value="1"/>
</dbReference>
<dbReference type="PANTHER" id="PTHR31194:SF62">
    <property type="entry name" value="ETHYLENE-RESPONSIVE TRANSCRIPTION FACTOR ERF118"/>
    <property type="match status" value="1"/>
</dbReference>
<dbReference type="InterPro" id="IPR001471">
    <property type="entry name" value="AP2/ERF_dom"/>
</dbReference>
<feature type="region of interest" description="Disordered" evidence="9">
    <location>
        <begin position="48"/>
        <end position="92"/>
    </location>
</feature>
<dbReference type="CDD" id="cd00018">
    <property type="entry name" value="AP2"/>
    <property type="match status" value="1"/>
</dbReference>
<comment type="similarity">
    <text evidence="8">Belongs to the AP2/ERF transcription factor family. ERF subfamily.</text>
</comment>
<dbReference type="SMART" id="SM00380">
    <property type="entry name" value="AP2"/>
    <property type="match status" value="1"/>
</dbReference>
<keyword evidence="4" id="KW-0238">DNA-binding</keyword>
<dbReference type="InterPro" id="IPR016177">
    <property type="entry name" value="DNA-bd_dom_sf"/>
</dbReference>
<feature type="region of interest" description="Disordered" evidence="9">
    <location>
        <begin position="1"/>
        <end position="30"/>
    </location>
</feature>
<feature type="compositionally biased region" description="Polar residues" evidence="9">
    <location>
        <begin position="164"/>
        <end position="177"/>
    </location>
</feature>
<dbReference type="InterPro" id="IPR036955">
    <property type="entry name" value="AP2/ERF_dom_sf"/>
</dbReference>
<feature type="region of interest" description="Disordered" evidence="9">
    <location>
        <begin position="145"/>
        <end position="177"/>
    </location>
</feature>
<feature type="compositionally biased region" description="Low complexity" evidence="9">
    <location>
        <begin position="146"/>
        <end position="163"/>
    </location>
</feature>
<evidence type="ECO:0000256" key="4">
    <source>
        <dbReference type="ARBA" id="ARBA00023125"/>
    </source>
</evidence>
<name>A0ABQ8HZR8_9ROSI</name>
<feature type="domain" description="AP2/ERF" evidence="10">
    <location>
        <begin position="82"/>
        <end position="143"/>
    </location>
</feature>
<keyword evidence="3" id="KW-0805">Transcription regulation</keyword>
<dbReference type="EMBL" id="JAFEMO010000005">
    <property type="protein sequence ID" value="KAH7569836.1"/>
    <property type="molecule type" value="Genomic_DNA"/>
</dbReference>
<protein>
    <recommendedName>
        <fullName evidence="10">AP2/ERF domain-containing protein</fullName>
    </recommendedName>
</protein>
<comment type="caution">
    <text evidence="11">The sequence shown here is derived from an EMBL/GenBank/DDBJ whole genome shotgun (WGS) entry which is preliminary data.</text>
</comment>
<evidence type="ECO:0000313" key="11">
    <source>
        <dbReference type="EMBL" id="KAH7569836.1"/>
    </source>
</evidence>
<dbReference type="Proteomes" id="UP000827721">
    <property type="component" value="Unassembled WGS sequence"/>
</dbReference>
<dbReference type="PIRSF" id="PIRSF038123">
    <property type="entry name" value="PTI6"/>
    <property type="match status" value="1"/>
</dbReference>
<organism evidence="11 12">
    <name type="scientific">Xanthoceras sorbifolium</name>
    <dbReference type="NCBI Taxonomy" id="99658"/>
    <lineage>
        <taxon>Eukaryota</taxon>
        <taxon>Viridiplantae</taxon>
        <taxon>Streptophyta</taxon>
        <taxon>Embryophyta</taxon>
        <taxon>Tracheophyta</taxon>
        <taxon>Spermatophyta</taxon>
        <taxon>Magnoliopsida</taxon>
        <taxon>eudicotyledons</taxon>
        <taxon>Gunneridae</taxon>
        <taxon>Pentapetalae</taxon>
        <taxon>rosids</taxon>
        <taxon>malvids</taxon>
        <taxon>Sapindales</taxon>
        <taxon>Sapindaceae</taxon>
        <taxon>Xanthoceroideae</taxon>
        <taxon>Xanthoceras</taxon>
    </lineage>
</organism>
<sequence length="285" mass="31841">MTRKVRIICDDPYATDSSSSEDESEKKMNRKRFVREINIPLVRPLADAPEAESSFDSNNEAKNLTRKRKKNPSSLTKPSSAKPKGVRQRKWGKWAAEIRDPFKKGRIWLGTYDTLEEAAQAYEIKRLEFEARAASENSNIIFEKTNSSSSSSQAASNSHNDNNPVSSEDSDSVLSHNSPASVLELDSSASNLNAFEDLEIPILGFMDQAFTSLPFEEELNSFFLDYECEQVFGDFCSIDDLKVTGVEGEEPSELPDCDFELEFGNLEFAPLEDQAPAAPLNIACR</sequence>
<evidence type="ECO:0000259" key="10">
    <source>
        <dbReference type="PROSITE" id="PS51032"/>
    </source>
</evidence>
<comment type="subcellular location">
    <subcellularLocation>
        <location evidence="1">Nucleus</location>
    </subcellularLocation>
</comment>
<keyword evidence="12" id="KW-1185">Reference proteome</keyword>
<dbReference type="Pfam" id="PF00847">
    <property type="entry name" value="AP2"/>
    <property type="match status" value="1"/>
</dbReference>
<evidence type="ECO:0000256" key="7">
    <source>
        <dbReference type="ARBA" id="ARBA00023242"/>
    </source>
</evidence>
<accession>A0ABQ8HZR8</accession>
<evidence type="ECO:0000256" key="1">
    <source>
        <dbReference type="ARBA" id="ARBA00004123"/>
    </source>
</evidence>
<keyword evidence="5" id="KW-0010">Activator</keyword>
<evidence type="ECO:0000256" key="6">
    <source>
        <dbReference type="ARBA" id="ARBA00023163"/>
    </source>
</evidence>
<evidence type="ECO:0000256" key="5">
    <source>
        <dbReference type="ARBA" id="ARBA00023159"/>
    </source>
</evidence>
<keyword evidence="6" id="KW-0804">Transcription</keyword>
<keyword evidence="2" id="KW-0936">Ethylene signaling pathway</keyword>
<dbReference type="InterPro" id="IPR050913">
    <property type="entry name" value="AP2/ERF_ERF"/>
</dbReference>